<dbReference type="PANTHER" id="PTHR47784:SF5">
    <property type="entry name" value="STEROL UPTAKE CONTROL PROTEIN 2"/>
    <property type="match status" value="1"/>
</dbReference>
<dbReference type="InterPro" id="IPR036864">
    <property type="entry name" value="Zn2-C6_fun-type_DNA-bd_sf"/>
</dbReference>
<name>A0ABR3FF79_9AGAR</name>
<evidence type="ECO:0000313" key="2">
    <source>
        <dbReference type="EMBL" id="KAL0573937.1"/>
    </source>
</evidence>
<proteinExistence type="predicted"/>
<evidence type="ECO:0000259" key="1">
    <source>
        <dbReference type="PROSITE" id="PS50048"/>
    </source>
</evidence>
<dbReference type="SMART" id="SM00066">
    <property type="entry name" value="GAL4"/>
    <property type="match status" value="1"/>
</dbReference>
<dbReference type="InterPro" id="IPR053157">
    <property type="entry name" value="Sterol_Uptake_Regulator"/>
</dbReference>
<dbReference type="EMBL" id="JBAHYK010000445">
    <property type="protein sequence ID" value="KAL0573937.1"/>
    <property type="molecule type" value="Genomic_DNA"/>
</dbReference>
<dbReference type="Pfam" id="PF11951">
    <property type="entry name" value="Fungal_trans_2"/>
    <property type="match status" value="1"/>
</dbReference>
<feature type="domain" description="Zn(2)-C6 fungal-type" evidence="1">
    <location>
        <begin position="20"/>
        <end position="50"/>
    </location>
</feature>
<dbReference type="Pfam" id="PF00172">
    <property type="entry name" value="Zn_clus"/>
    <property type="match status" value="1"/>
</dbReference>
<dbReference type="SUPFAM" id="SSF57701">
    <property type="entry name" value="Zn2/Cys6 DNA-binding domain"/>
    <property type="match status" value="1"/>
</dbReference>
<dbReference type="CDD" id="cd00067">
    <property type="entry name" value="GAL4"/>
    <property type="match status" value="1"/>
</dbReference>
<keyword evidence="3" id="KW-1185">Reference proteome</keyword>
<dbReference type="PROSITE" id="PS00463">
    <property type="entry name" value="ZN2_CY6_FUNGAL_1"/>
    <property type="match status" value="1"/>
</dbReference>
<gene>
    <name evidence="2" type="ORF">V5O48_008006</name>
</gene>
<reference evidence="2 3" key="1">
    <citation type="submission" date="2024-02" db="EMBL/GenBank/DDBJ databases">
        <title>A draft genome for the cacao thread blight pathogen Marasmius crinis-equi.</title>
        <authorList>
            <person name="Cohen S.P."/>
            <person name="Baruah I.K."/>
            <person name="Amoako-Attah I."/>
            <person name="Bukari Y."/>
            <person name="Meinhardt L.W."/>
            <person name="Bailey B.A."/>
        </authorList>
    </citation>
    <scope>NUCLEOTIDE SEQUENCE [LARGE SCALE GENOMIC DNA]</scope>
    <source>
        <strain evidence="2 3">GH-76</strain>
    </source>
</reference>
<dbReference type="PROSITE" id="PS50048">
    <property type="entry name" value="ZN2_CY6_FUNGAL_2"/>
    <property type="match status" value="1"/>
</dbReference>
<dbReference type="Gene3D" id="4.10.240.10">
    <property type="entry name" value="Zn(2)-C6 fungal-type DNA-binding domain"/>
    <property type="match status" value="1"/>
</dbReference>
<organism evidence="2 3">
    <name type="scientific">Marasmius crinis-equi</name>
    <dbReference type="NCBI Taxonomy" id="585013"/>
    <lineage>
        <taxon>Eukaryota</taxon>
        <taxon>Fungi</taxon>
        <taxon>Dikarya</taxon>
        <taxon>Basidiomycota</taxon>
        <taxon>Agaricomycotina</taxon>
        <taxon>Agaricomycetes</taxon>
        <taxon>Agaricomycetidae</taxon>
        <taxon>Agaricales</taxon>
        <taxon>Marasmiineae</taxon>
        <taxon>Marasmiaceae</taxon>
        <taxon>Marasmius</taxon>
    </lineage>
</organism>
<dbReference type="PANTHER" id="PTHR47784">
    <property type="entry name" value="STEROL UPTAKE CONTROL PROTEIN 2"/>
    <property type="match status" value="1"/>
</dbReference>
<evidence type="ECO:0000313" key="3">
    <source>
        <dbReference type="Proteomes" id="UP001465976"/>
    </source>
</evidence>
<dbReference type="InterPro" id="IPR021858">
    <property type="entry name" value="Fun_TF"/>
</dbReference>
<dbReference type="Proteomes" id="UP001465976">
    <property type="component" value="Unassembled WGS sequence"/>
</dbReference>
<dbReference type="InterPro" id="IPR001138">
    <property type="entry name" value="Zn2Cys6_DnaBD"/>
</dbReference>
<sequence length="398" mass="45233">MSTTSERTRKIRAHNKSRLGCNLCKKRRVKCDEKRPVCGSCERRKTECIFDYYSPDAGYGQESSVGAPNDNDSGSVPLSSVISLQMTPFSPTIQPPLTPAPVSSLDMTSLKLFYHYCNVAPASLSYSDHTLLGLRHLVPQFALGHPSLMHALLAFAAQHLHHLLDPQNADLDYPSLALAHKASASLLLPAVTDPDIYLLHLGFLSALEYAQATGPETRDIFSIVAFHYNSFKGRSFSKHELVPFNQTLIQNRLFVESNHWIFKLHFPQSLRTIHLHNSDFLWPDPDEVRDPEVSDAYKDATESLYDSWCLFQRPGSELTAAASWCIRLNEKFYQFLVVERRQRALVLLYYFCFMLSWLTEQEQTCWWAPHQSGLSNYAGYVGFLLDEKWASCITLDES</sequence>
<protein>
    <recommendedName>
        <fullName evidence="1">Zn(2)-C6 fungal-type domain-containing protein</fullName>
    </recommendedName>
</protein>
<comment type="caution">
    <text evidence="2">The sequence shown here is derived from an EMBL/GenBank/DDBJ whole genome shotgun (WGS) entry which is preliminary data.</text>
</comment>
<accession>A0ABR3FF79</accession>